<dbReference type="EMBL" id="BK032799">
    <property type="protein sequence ID" value="DAF60928.1"/>
    <property type="molecule type" value="Genomic_DNA"/>
</dbReference>
<sequence length="132" mass="15176">MNELKTMDSVHLDKYGVDVKRYLTYAEIQSIVDTTKALDSWSERQTNIDMCVLMYATDMSIEDIERIGHDTLLQSGLIDEVKNALYNYVDIMDALEYTESTKRALAQIIRKLPEYTKQLEDVMAKNGKASIQ</sequence>
<organism evidence="1">
    <name type="scientific">Siphoviridae sp. cteEQ43</name>
    <dbReference type="NCBI Taxonomy" id="2827905"/>
    <lineage>
        <taxon>Viruses</taxon>
        <taxon>Duplodnaviria</taxon>
        <taxon>Heunggongvirae</taxon>
        <taxon>Uroviricota</taxon>
        <taxon>Caudoviricetes</taxon>
    </lineage>
</organism>
<accession>A0A8S5TCR6</accession>
<proteinExistence type="predicted"/>
<name>A0A8S5TCR6_9CAUD</name>
<reference evidence="1" key="1">
    <citation type="journal article" date="2021" name="Proc. Natl. Acad. Sci. U.S.A.">
        <title>A Catalog of Tens of Thousands of Viruses from Human Metagenomes Reveals Hidden Associations with Chronic Diseases.</title>
        <authorList>
            <person name="Tisza M.J."/>
            <person name="Buck C.B."/>
        </authorList>
    </citation>
    <scope>NUCLEOTIDE SEQUENCE</scope>
    <source>
        <strain evidence="1">CteEQ43</strain>
    </source>
</reference>
<evidence type="ECO:0000313" key="1">
    <source>
        <dbReference type="EMBL" id="DAF60928.1"/>
    </source>
</evidence>
<protein>
    <submittedName>
        <fullName evidence="1">Uncharacterized protein</fullName>
    </submittedName>
</protein>